<dbReference type="EMBL" id="CP016895">
    <property type="protein sequence ID" value="AOA58164.1"/>
    <property type="molecule type" value="Genomic_DNA"/>
</dbReference>
<evidence type="ECO:0000256" key="9">
    <source>
        <dbReference type="ARBA" id="ARBA00023065"/>
    </source>
</evidence>
<accession>A0A1B2LYZ5</accession>
<dbReference type="STRING" id="1789224.BFG52_07210"/>
<evidence type="ECO:0000313" key="12">
    <source>
        <dbReference type="EMBL" id="AOA58164.1"/>
    </source>
</evidence>
<keyword evidence="7 11" id="KW-0630">Potassium</keyword>
<evidence type="ECO:0000256" key="3">
    <source>
        <dbReference type="ARBA" id="ARBA00022538"/>
    </source>
</evidence>
<dbReference type="NCBIfam" id="NF001454">
    <property type="entry name" value="PRK00315.1"/>
    <property type="match status" value="1"/>
</dbReference>
<keyword evidence="8 11" id="KW-1133">Transmembrane helix</keyword>
<dbReference type="NCBIfam" id="TIGR00681">
    <property type="entry name" value="kdpC"/>
    <property type="match status" value="1"/>
</dbReference>
<dbReference type="OrthoDB" id="9788285at2"/>
<keyword evidence="3 11" id="KW-0633">Potassium transport</keyword>
<dbReference type="KEGG" id="ala:BFG52_07210"/>
<dbReference type="GO" id="GO:0008556">
    <property type="term" value="F:P-type potassium transmembrane transporter activity"/>
    <property type="evidence" value="ECO:0007669"/>
    <property type="project" value="InterPro"/>
</dbReference>
<dbReference type="PANTHER" id="PTHR30042">
    <property type="entry name" value="POTASSIUM-TRANSPORTING ATPASE C CHAIN"/>
    <property type="match status" value="1"/>
</dbReference>
<evidence type="ECO:0000256" key="11">
    <source>
        <dbReference type="HAMAP-Rule" id="MF_00276"/>
    </source>
</evidence>
<keyword evidence="10 11" id="KW-0472">Membrane</keyword>
<name>A0A1B2LYZ5_9GAMM</name>
<dbReference type="GO" id="GO:0005524">
    <property type="term" value="F:ATP binding"/>
    <property type="evidence" value="ECO:0007669"/>
    <property type="project" value="UniProtKB-UniRule"/>
</dbReference>
<evidence type="ECO:0000256" key="2">
    <source>
        <dbReference type="ARBA" id="ARBA00022475"/>
    </source>
</evidence>
<comment type="subunit">
    <text evidence="11">The system is composed of three essential subunits: KdpA, KdpB and KdpC.</text>
</comment>
<keyword evidence="2 11" id="KW-1003">Cell membrane</keyword>
<keyword evidence="4 11" id="KW-0812">Transmembrane</keyword>
<comment type="similarity">
    <text evidence="11">Belongs to the KdpC family.</text>
</comment>
<gene>
    <name evidence="11" type="primary">kdpC</name>
    <name evidence="12" type="ORF">BFG52_07210</name>
</gene>
<dbReference type="InterPro" id="IPR003820">
    <property type="entry name" value="KdpC"/>
</dbReference>
<evidence type="ECO:0000313" key="13">
    <source>
        <dbReference type="Proteomes" id="UP000093391"/>
    </source>
</evidence>
<dbReference type="PROSITE" id="PS51257">
    <property type="entry name" value="PROKAR_LIPOPROTEIN"/>
    <property type="match status" value="1"/>
</dbReference>
<keyword evidence="5 11" id="KW-0547">Nucleotide-binding</keyword>
<evidence type="ECO:0000256" key="6">
    <source>
        <dbReference type="ARBA" id="ARBA00022840"/>
    </source>
</evidence>
<dbReference type="GO" id="GO:0005886">
    <property type="term" value="C:plasma membrane"/>
    <property type="evidence" value="ECO:0007669"/>
    <property type="project" value="UniProtKB-SubCell"/>
</dbReference>
<dbReference type="Proteomes" id="UP000093391">
    <property type="component" value="Chromosome"/>
</dbReference>
<dbReference type="HAMAP" id="MF_00276">
    <property type="entry name" value="KdpC"/>
    <property type="match status" value="1"/>
</dbReference>
<keyword evidence="9 11" id="KW-0406">Ion transport</keyword>
<evidence type="ECO:0000256" key="10">
    <source>
        <dbReference type="ARBA" id="ARBA00023136"/>
    </source>
</evidence>
<dbReference type="AlphaFoldDB" id="A0A1B2LYZ5"/>
<comment type="subcellular location">
    <subcellularLocation>
        <location evidence="11">Cell membrane</location>
        <topology evidence="11">Single-pass membrane protein</topology>
    </subcellularLocation>
</comment>
<dbReference type="Pfam" id="PF02669">
    <property type="entry name" value="KdpC"/>
    <property type="match status" value="1"/>
</dbReference>
<evidence type="ECO:0000256" key="5">
    <source>
        <dbReference type="ARBA" id="ARBA00022741"/>
    </source>
</evidence>
<keyword evidence="1 11" id="KW-0813">Transport</keyword>
<evidence type="ECO:0000256" key="8">
    <source>
        <dbReference type="ARBA" id="ARBA00022989"/>
    </source>
</evidence>
<sequence>MQHSMRRILAYCRAALALTLIALLGCGLLYSMVATGMAQLLFPNAANGSLIIQQQHVRGSYWVGQDIQSPHYFQGRPSASNYNVMTMSGSNLAQSDVNLTTQLSTRQQLWMQQTQRPATDIPADLITTSASGIDPHISVAAARLQLKGIATARHIPQAALEVLLVEHIEAPTWGLLGQARVNVLQLNLALDAYAAQHPSYAH</sequence>
<evidence type="ECO:0000256" key="4">
    <source>
        <dbReference type="ARBA" id="ARBA00022692"/>
    </source>
</evidence>
<reference evidence="12 13" key="1">
    <citation type="submission" date="2016-08" db="EMBL/GenBank/DDBJ databases">
        <authorList>
            <person name="Seilhamer J.J."/>
        </authorList>
    </citation>
    <scope>NUCLEOTIDE SEQUENCE [LARGE SCALE GENOMIC DNA]</scope>
    <source>
        <strain evidence="12 13">BRTC-1</strain>
    </source>
</reference>
<protein>
    <recommendedName>
        <fullName evidence="11">Potassium-transporting ATPase KdpC subunit</fullName>
    </recommendedName>
    <alternativeName>
        <fullName evidence="11">ATP phosphohydrolase [potassium-transporting] C chain</fullName>
    </alternativeName>
    <alternativeName>
        <fullName evidence="11">Potassium-binding and translocating subunit C</fullName>
    </alternativeName>
    <alternativeName>
        <fullName evidence="11">Potassium-translocating ATPase C chain</fullName>
    </alternativeName>
</protein>
<keyword evidence="6 11" id="KW-0067">ATP-binding</keyword>
<comment type="function">
    <text evidence="11">Part of the high-affinity ATP-driven potassium transport (or Kdp) system, which catalyzes the hydrolysis of ATP coupled with the electrogenic transport of potassium into the cytoplasm. This subunit acts as a catalytic chaperone that increases the ATP-binding affinity of the ATP-hydrolyzing subunit KdpB by the formation of a transient KdpB/KdpC/ATP ternary complex.</text>
</comment>
<dbReference type="PANTHER" id="PTHR30042:SF2">
    <property type="entry name" value="POTASSIUM-TRANSPORTING ATPASE KDPC SUBUNIT"/>
    <property type="match status" value="1"/>
</dbReference>
<organism evidence="12 13">
    <name type="scientific">Acinetobacter larvae</name>
    <dbReference type="NCBI Taxonomy" id="1789224"/>
    <lineage>
        <taxon>Bacteria</taxon>
        <taxon>Pseudomonadati</taxon>
        <taxon>Pseudomonadota</taxon>
        <taxon>Gammaproteobacteria</taxon>
        <taxon>Moraxellales</taxon>
        <taxon>Moraxellaceae</taxon>
        <taxon>Acinetobacter</taxon>
    </lineage>
</organism>
<keyword evidence="13" id="KW-1185">Reference proteome</keyword>
<proteinExistence type="inferred from homology"/>
<evidence type="ECO:0000256" key="1">
    <source>
        <dbReference type="ARBA" id="ARBA00022448"/>
    </source>
</evidence>
<evidence type="ECO:0000256" key="7">
    <source>
        <dbReference type="ARBA" id="ARBA00022958"/>
    </source>
</evidence>
<dbReference type="PIRSF" id="PIRSF001296">
    <property type="entry name" value="K_ATPase_KdpC"/>
    <property type="match status" value="1"/>
</dbReference>